<feature type="transmembrane region" description="Helical" evidence="11">
    <location>
        <begin position="315"/>
        <end position="334"/>
    </location>
</feature>
<sequence>MSSAFLQVALVGTLLKLLLVPSYRSTDFDVHRNWLAITRTLPVSQWYYEATSEWTLDYPPFFAWFEYILSLPVGWFDPHITTIMADPYQSWPCILYQRLTVMLTDGLLYYALHRFINEAPWRSRQERTIMAAGIFLNVGLFIVDHIHFQYNGCLYGMLLMSIVEAVKNRPLRAAAWFAILLNFKHIFLYLAPAYFVYLLRAYCFPHGWSRTWLHRGLARTATLGGIVVGITLLSFGPFIAMGQLGQVMSRLFPFKRGLCHAYWAPNFWALYSFADRLSLAVAKSVLRRDIAVPAAMTRGLVGDTSYGLLPDIKPWHTFALTLLFQLPALVSLFRRPTAKRFIHALVLCGYASFLFGWHVHEKAVLLMIIPLSLLAIESKRDLRIFVLLSAAGHVSLLPLLF</sequence>
<comment type="pathway">
    <text evidence="2 11">Protein modification; protein glycosylation.</text>
</comment>
<dbReference type="PANTHER" id="PTHR12413">
    <property type="entry name" value="DOLICHYL GLYCOSYLTRANSFERASE"/>
    <property type="match status" value="1"/>
</dbReference>
<keyword evidence="6 11" id="KW-0812">Transmembrane</keyword>
<keyword evidence="14" id="KW-1185">Reference proteome</keyword>
<evidence type="ECO:0000313" key="14">
    <source>
        <dbReference type="Proteomes" id="UP000278143"/>
    </source>
</evidence>
<feature type="transmembrane region" description="Helical" evidence="11">
    <location>
        <begin position="173"/>
        <end position="199"/>
    </location>
</feature>
<feature type="transmembrane region" description="Helical" evidence="11">
    <location>
        <begin position="341"/>
        <end position="360"/>
    </location>
</feature>
<comment type="catalytic activity">
    <reaction evidence="10">
        <text>an alpha-D-Glc-(1-&gt;3)-alpha-D-Man-(1-&gt;2)-alpha-D-Man-(1-&gt;2)-alpha-D-Man-(1-&gt;3)-[alpha-D-Man-(1-&gt;2)-alpha-D-Man-(1-&gt;3)-[alpha-D-Man-(1-&gt;2)-alpha-D-Man-(1-&gt;6)]-alpha-D-Man-(1-&gt;6)]-beta-D-Man-(1-&gt;4)-beta-D-GlcNAc-(1-&gt;4)-alpha-D-GlcNAc-diphospho-di-trans,poly-cis-dolichol + a di-trans,poly-cis-dolichyl beta-D-glucosyl phosphate = an alpha-D-Glc-(1-&gt;3)-alpha-D-Glc-(1-&gt;3)-alpha-D-Man-(1-&gt;2)-alpha-D-Man-(1-&gt;2)-alpha-D-Man-(1-&gt;3)-[alpha-D-Man-(1-&gt;2)-alpha-D-Man-(1-&gt;3)-[alpha-D-Man-(1-&gt;2)-alpha-D-Man-(1-&gt;6)]-alpha-D-Man-(1-&gt;6)]-beta-D-Man-(1-&gt;4)-beta-D-GlcNAc-(1-&gt;4)-alpha-D-GlcNAc-diphospho-di-trans,poly-cis-dolichol + a di-trans,poly-cis-dolichyl phosphate + H(+)</text>
        <dbReference type="Rhea" id="RHEA:31307"/>
        <dbReference type="Rhea" id="RHEA-COMP:19498"/>
        <dbReference type="Rhea" id="RHEA-COMP:19502"/>
        <dbReference type="Rhea" id="RHEA-COMP:19521"/>
        <dbReference type="Rhea" id="RHEA-COMP:19522"/>
        <dbReference type="ChEBI" id="CHEBI:15378"/>
        <dbReference type="ChEBI" id="CHEBI:57525"/>
        <dbReference type="ChEBI" id="CHEBI:57683"/>
        <dbReference type="ChEBI" id="CHEBI:132521"/>
        <dbReference type="ChEBI" id="CHEBI:132522"/>
        <dbReference type="EC" id="2.4.1.265"/>
    </reaction>
    <physiologicalReaction direction="left-to-right" evidence="10">
        <dbReference type="Rhea" id="RHEA:31308"/>
    </physiologicalReaction>
</comment>
<evidence type="ECO:0000256" key="9">
    <source>
        <dbReference type="ARBA" id="ARBA00023136"/>
    </source>
</evidence>
<feature type="non-terminal residue" evidence="13">
    <location>
        <position position="401"/>
    </location>
</feature>
<dbReference type="EMBL" id="KZ990033">
    <property type="protein sequence ID" value="RKP24795.1"/>
    <property type="molecule type" value="Genomic_DNA"/>
</dbReference>
<dbReference type="InterPro" id="IPR004856">
    <property type="entry name" value="Glyco_trans_ALG6/ALG8"/>
</dbReference>
<evidence type="ECO:0000256" key="10">
    <source>
        <dbReference type="ARBA" id="ARBA00047346"/>
    </source>
</evidence>
<keyword evidence="12" id="KW-0732">Signal</keyword>
<feature type="chain" id="PRO_5020660760" description="Alpha-1,3-glucosyltransferase" evidence="12">
    <location>
        <begin position="26"/>
        <end position="401"/>
    </location>
</feature>
<evidence type="ECO:0000256" key="11">
    <source>
        <dbReference type="RuleBase" id="RU363110"/>
    </source>
</evidence>
<evidence type="ECO:0000256" key="8">
    <source>
        <dbReference type="ARBA" id="ARBA00022989"/>
    </source>
</evidence>
<evidence type="ECO:0000256" key="1">
    <source>
        <dbReference type="ARBA" id="ARBA00004477"/>
    </source>
</evidence>
<accession>A0A4P9YY10</accession>
<comment type="subcellular location">
    <subcellularLocation>
        <location evidence="1 11">Endoplasmic reticulum membrane</location>
        <topology evidence="1 11">Multi-pass membrane protein</topology>
    </subcellularLocation>
</comment>
<dbReference type="AlphaFoldDB" id="A0A4P9YY10"/>
<dbReference type="GO" id="GO:0006487">
    <property type="term" value="P:protein N-linked glycosylation"/>
    <property type="evidence" value="ECO:0007669"/>
    <property type="project" value="TreeGrafter"/>
</dbReference>
<keyword evidence="9 11" id="KW-0472">Membrane</keyword>
<evidence type="ECO:0000256" key="12">
    <source>
        <dbReference type="SAM" id="SignalP"/>
    </source>
</evidence>
<protein>
    <recommendedName>
        <fullName evidence="11">Alpha-1,3-glucosyltransferase</fullName>
        <ecNumber evidence="11">2.4.1.-</ecNumber>
    </recommendedName>
</protein>
<feature type="signal peptide" evidence="12">
    <location>
        <begin position="1"/>
        <end position="25"/>
    </location>
</feature>
<evidence type="ECO:0000256" key="3">
    <source>
        <dbReference type="ARBA" id="ARBA00008715"/>
    </source>
</evidence>
<organism evidence="13 14">
    <name type="scientific">Syncephalis pseudoplumigaleata</name>
    <dbReference type="NCBI Taxonomy" id="1712513"/>
    <lineage>
        <taxon>Eukaryota</taxon>
        <taxon>Fungi</taxon>
        <taxon>Fungi incertae sedis</taxon>
        <taxon>Zoopagomycota</taxon>
        <taxon>Zoopagomycotina</taxon>
        <taxon>Zoopagomycetes</taxon>
        <taxon>Zoopagales</taxon>
        <taxon>Piptocephalidaceae</taxon>
        <taxon>Syncephalis</taxon>
    </lineage>
</organism>
<evidence type="ECO:0000256" key="2">
    <source>
        <dbReference type="ARBA" id="ARBA00004922"/>
    </source>
</evidence>
<dbReference type="GO" id="GO:0042283">
    <property type="term" value="F:dolichyl pyrophosphate Glc1Man9GlcNAc2 alpha-1,3-glucosyltransferase activity"/>
    <property type="evidence" value="ECO:0007669"/>
    <property type="project" value="UniProtKB-EC"/>
</dbReference>
<keyword evidence="8 11" id="KW-1133">Transmembrane helix</keyword>
<name>A0A4P9YY10_9FUNG</name>
<dbReference type="PANTHER" id="PTHR12413:SF2">
    <property type="entry name" value="DOLICHYL PYROPHOSPHATE GLC1MAN9GLCNAC2 ALPHA-1,3-GLUCOSYLTRANSFERASE-RELATED"/>
    <property type="match status" value="1"/>
</dbReference>
<evidence type="ECO:0000256" key="5">
    <source>
        <dbReference type="ARBA" id="ARBA00022679"/>
    </source>
</evidence>
<evidence type="ECO:0000256" key="4">
    <source>
        <dbReference type="ARBA" id="ARBA00022676"/>
    </source>
</evidence>
<proteinExistence type="inferred from homology"/>
<gene>
    <name evidence="13" type="ORF">SYNPS1DRAFT_16616</name>
</gene>
<comment type="caution">
    <text evidence="11">Lacks conserved residue(s) required for the propagation of feature annotation.</text>
</comment>
<dbReference type="EC" id="2.4.1.-" evidence="11"/>
<dbReference type="Pfam" id="PF03155">
    <property type="entry name" value="Alg6_Alg8"/>
    <property type="match status" value="1"/>
</dbReference>
<feature type="transmembrane region" description="Helical" evidence="11">
    <location>
        <begin position="128"/>
        <end position="148"/>
    </location>
</feature>
<dbReference type="UniPathway" id="UPA00378"/>
<feature type="transmembrane region" description="Helical" evidence="11">
    <location>
        <begin position="220"/>
        <end position="240"/>
    </location>
</feature>
<dbReference type="OrthoDB" id="1689333at2759"/>
<keyword evidence="7 11" id="KW-0256">Endoplasmic reticulum</keyword>
<dbReference type="Proteomes" id="UP000278143">
    <property type="component" value="Unassembled WGS sequence"/>
</dbReference>
<evidence type="ECO:0000313" key="13">
    <source>
        <dbReference type="EMBL" id="RKP24795.1"/>
    </source>
</evidence>
<comment type="similarity">
    <text evidence="3 11">Belongs to the ALG6/ALG8 glucosyltransferase family.</text>
</comment>
<keyword evidence="5 11" id="KW-0808">Transferase</keyword>
<evidence type="ECO:0000256" key="7">
    <source>
        <dbReference type="ARBA" id="ARBA00022824"/>
    </source>
</evidence>
<reference evidence="14" key="1">
    <citation type="journal article" date="2018" name="Nat. Microbiol.">
        <title>Leveraging single-cell genomics to expand the fungal tree of life.</title>
        <authorList>
            <person name="Ahrendt S.R."/>
            <person name="Quandt C.A."/>
            <person name="Ciobanu D."/>
            <person name="Clum A."/>
            <person name="Salamov A."/>
            <person name="Andreopoulos B."/>
            <person name="Cheng J.F."/>
            <person name="Woyke T."/>
            <person name="Pelin A."/>
            <person name="Henrissat B."/>
            <person name="Reynolds N.K."/>
            <person name="Benny G.L."/>
            <person name="Smith M.E."/>
            <person name="James T.Y."/>
            <person name="Grigoriev I.V."/>
        </authorList>
    </citation>
    <scope>NUCLEOTIDE SEQUENCE [LARGE SCALE GENOMIC DNA]</scope>
    <source>
        <strain evidence="14">Benny S71-1</strain>
    </source>
</reference>
<keyword evidence="4 11" id="KW-0328">Glycosyltransferase</keyword>
<evidence type="ECO:0000256" key="6">
    <source>
        <dbReference type="ARBA" id="ARBA00022692"/>
    </source>
</evidence>
<dbReference type="GO" id="GO:0005789">
    <property type="term" value="C:endoplasmic reticulum membrane"/>
    <property type="evidence" value="ECO:0007669"/>
    <property type="project" value="UniProtKB-SubCell"/>
</dbReference>